<dbReference type="PANTHER" id="PTHR27005">
    <property type="entry name" value="WALL-ASSOCIATED RECEPTOR KINASE-LIKE 21"/>
    <property type="match status" value="1"/>
</dbReference>
<name>A0A6A1WD04_9ROSI</name>
<dbReference type="PANTHER" id="PTHR27005:SF280">
    <property type="entry name" value="WALL-ASSOCIATED RECEPTOR KINASE-LIKE 8"/>
    <property type="match status" value="1"/>
</dbReference>
<comment type="caution">
    <text evidence="17">The sequence shown here is derived from an EMBL/GenBank/DDBJ whole genome shotgun (WGS) entry which is preliminary data.</text>
</comment>
<feature type="domain" description="Protein kinase" evidence="16">
    <location>
        <begin position="334"/>
        <end position="467"/>
    </location>
</feature>
<evidence type="ECO:0000259" key="16">
    <source>
        <dbReference type="PROSITE" id="PS50011"/>
    </source>
</evidence>
<keyword evidence="4" id="KW-0812">Transmembrane</keyword>
<dbReference type="AlphaFoldDB" id="A0A6A1WD04"/>
<keyword evidence="7 17" id="KW-0418">Kinase</keyword>
<evidence type="ECO:0000256" key="10">
    <source>
        <dbReference type="ARBA" id="ARBA00023136"/>
    </source>
</evidence>
<dbReference type="PROSITE" id="PS50011">
    <property type="entry name" value="PROTEIN_KINASE_DOM"/>
    <property type="match status" value="1"/>
</dbReference>
<keyword evidence="8" id="KW-0067">ATP-binding</keyword>
<dbReference type="GO" id="GO:0030247">
    <property type="term" value="F:polysaccharide binding"/>
    <property type="evidence" value="ECO:0007669"/>
    <property type="project" value="InterPro"/>
</dbReference>
<dbReference type="FunFam" id="3.30.200.20:FF:000043">
    <property type="entry name" value="Wall-associated receptor kinase 2"/>
    <property type="match status" value="1"/>
</dbReference>
<evidence type="ECO:0000256" key="4">
    <source>
        <dbReference type="ARBA" id="ARBA00022692"/>
    </source>
</evidence>
<evidence type="ECO:0000256" key="9">
    <source>
        <dbReference type="ARBA" id="ARBA00022989"/>
    </source>
</evidence>
<dbReference type="InterPro" id="IPR025287">
    <property type="entry name" value="WAK_GUB"/>
</dbReference>
<dbReference type="EMBL" id="RXIC02000020">
    <property type="protein sequence ID" value="KAB1223172.1"/>
    <property type="molecule type" value="Genomic_DNA"/>
</dbReference>
<evidence type="ECO:0000256" key="5">
    <source>
        <dbReference type="ARBA" id="ARBA00022729"/>
    </source>
</evidence>
<dbReference type="SUPFAM" id="SSF56112">
    <property type="entry name" value="Protein kinase-like (PK-like)"/>
    <property type="match status" value="1"/>
</dbReference>
<evidence type="ECO:0000256" key="1">
    <source>
        <dbReference type="ARBA" id="ARBA00004479"/>
    </source>
</evidence>
<keyword evidence="2" id="KW-0723">Serine/threonine-protein kinase</keyword>
<comment type="subcellular location">
    <subcellularLocation>
        <location evidence="1">Membrane</location>
        <topology evidence="1">Single-pass type I membrane protein</topology>
    </subcellularLocation>
</comment>
<evidence type="ECO:0000256" key="6">
    <source>
        <dbReference type="ARBA" id="ARBA00022741"/>
    </source>
</evidence>
<keyword evidence="10" id="KW-0472">Membrane</keyword>
<comment type="catalytic activity">
    <reaction evidence="14">
        <text>L-threonyl-[protein] + ATP = O-phospho-L-threonyl-[protein] + ADP + H(+)</text>
        <dbReference type="Rhea" id="RHEA:46608"/>
        <dbReference type="Rhea" id="RHEA-COMP:11060"/>
        <dbReference type="Rhea" id="RHEA-COMP:11605"/>
        <dbReference type="ChEBI" id="CHEBI:15378"/>
        <dbReference type="ChEBI" id="CHEBI:30013"/>
        <dbReference type="ChEBI" id="CHEBI:30616"/>
        <dbReference type="ChEBI" id="CHEBI:61977"/>
        <dbReference type="ChEBI" id="CHEBI:456216"/>
    </reaction>
</comment>
<keyword evidence="3" id="KW-0808">Transferase</keyword>
<evidence type="ECO:0000256" key="15">
    <source>
        <dbReference type="SAM" id="SignalP"/>
    </source>
</evidence>
<evidence type="ECO:0000256" key="14">
    <source>
        <dbReference type="ARBA" id="ARBA00047951"/>
    </source>
</evidence>
<dbReference type="InterPro" id="IPR045274">
    <property type="entry name" value="WAK-like"/>
</dbReference>
<dbReference type="GO" id="GO:0005524">
    <property type="term" value="F:ATP binding"/>
    <property type="evidence" value="ECO:0007669"/>
    <property type="project" value="UniProtKB-KW"/>
</dbReference>
<keyword evidence="18" id="KW-1185">Reference proteome</keyword>
<feature type="chain" id="PRO_5025441218" evidence="15">
    <location>
        <begin position="23"/>
        <end position="467"/>
    </location>
</feature>
<evidence type="ECO:0000313" key="18">
    <source>
        <dbReference type="Proteomes" id="UP000516437"/>
    </source>
</evidence>
<evidence type="ECO:0000256" key="3">
    <source>
        <dbReference type="ARBA" id="ARBA00022679"/>
    </source>
</evidence>
<organism evidence="17 18">
    <name type="scientific">Morella rubra</name>
    <name type="common">Chinese bayberry</name>
    <dbReference type="NCBI Taxonomy" id="262757"/>
    <lineage>
        <taxon>Eukaryota</taxon>
        <taxon>Viridiplantae</taxon>
        <taxon>Streptophyta</taxon>
        <taxon>Embryophyta</taxon>
        <taxon>Tracheophyta</taxon>
        <taxon>Spermatophyta</taxon>
        <taxon>Magnoliopsida</taxon>
        <taxon>eudicotyledons</taxon>
        <taxon>Gunneridae</taxon>
        <taxon>Pentapetalae</taxon>
        <taxon>rosids</taxon>
        <taxon>fabids</taxon>
        <taxon>Fagales</taxon>
        <taxon>Myricaceae</taxon>
        <taxon>Morella</taxon>
    </lineage>
</organism>
<evidence type="ECO:0000256" key="8">
    <source>
        <dbReference type="ARBA" id="ARBA00022840"/>
    </source>
</evidence>
<keyword evidence="6" id="KW-0547">Nucleotide-binding</keyword>
<keyword evidence="9" id="KW-1133">Transmembrane helix</keyword>
<proteinExistence type="predicted"/>
<dbReference type="GO" id="GO:0004674">
    <property type="term" value="F:protein serine/threonine kinase activity"/>
    <property type="evidence" value="ECO:0007669"/>
    <property type="project" value="UniProtKB-KW"/>
</dbReference>
<dbReference type="Pfam" id="PF00069">
    <property type="entry name" value="Pkinase"/>
    <property type="match status" value="1"/>
</dbReference>
<dbReference type="Pfam" id="PF13947">
    <property type="entry name" value="GUB_WAK_bind"/>
    <property type="match status" value="1"/>
</dbReference>
<gene>
    <name evidence="17" type="ORF">CJ030_MR2G006079</name>
</gene>
<comment type="catalytic activity">
    <reaction evidence="13">
        <text>L-seryl-[protein] + ATP = O-phospho-L-seryl-[protein] + ADP + H(+)</text>
        <dbReference type="Rhea" id="RHEA:17989"/>
        <dbReference type="Rhea" id="RHEA-COMP:9863"/>
        <dbReference type="Rhea" id="RHEA-COMP:11604"/>
        <dbReference type="ChEBI" id="CHEBI:15378"/>
        <dbReference type="ChEBI" id="CHEBI:29999"/>
        <dbReference type="ChEBI" id="CHEBI:30616"/>
        <dbReference type="ChEBI" id="CHEBI:83421"/>
        <dbReference type="ChEBI" id="CHEBI:456216"/>
    </reaction>
</comment>
<dbReference type="OrthoDB" id="4062651at2759"/>
<evidence type="ECO:0000256" key="13">
    <source>
        <dbReference type="ARBA" id="ARBA00047558"/>
    </source>
</evidence>
<sequence>MAVQMVFPIIFLLSTLEPFAQATKLAKGSCQDRCGNVSIPYPFGMGAPHCYLDEWFAIDCDVTEPTGSRKSFLRNYGIEVLKIQLDSSTGLVKVIMGGSMSVCDETESVNASDCNGINCCQTAIPSGLGKFFNLTVKPINDGKVEESVRSAFLVDTEWFKENFRMPIPDDYTVALAIQWQINSSLFNSLGLSGNAEGSSTSPTYHCSNQTAFGNNRSLAFICSCKRGYEGNPYLPEGCQMLTNVQILISTLVRVFINYSAHFPCNQKRNTSSIIVTWMGIVQSTKEKEDDEAQGEVLQTNGGLLLQQQLSSSEVNVGNPNLFTSKDLEKATDHFNVNRILGQGGQGTVYKAMLPDGKIIAVKKSKVIGQEKIKEFINEVVILSRINHRNVVKLLGCCLETEVPLLVYEFIQMELFSNTSITQHGFFINMGYALTNCHRSCRSSILSTLSSFLTCLPPGYQVYKHPLR</sequence>
<protein>
    <submittedName>
        <fullName evidence="17">Wall-associated receptor kinase-like 2</fullName>
    </submittedName>
</protein>
<dbReference type="Pfam" id="PF08488">
    <property type="entry name" value="WAK"/>
    <property type="match status" value="1"/>
</dbReference>
<evidence type="ECO:0000256" key="7">
    <source>
        <dbReference type="ARBA" id="ARBA00022777"/>
    </source>
</evidence>
<evidence type="ECO:0000256" key="12">
    <source>
        <dbReference type="ARBA" id="ARBA00023180"/>
    </source>
</evidence>
<evidence type="ECO:0000256" key="11">
    <source>
        <dbReference type="ARBA" id="ARBA00023157"/>
    </source>
</evidence>
<feature type="signal peptide" evidence="15">
    <location>
        <begin position="1"/>
        <end position="22"/>
    </location>
</feature>
<keyword evidence="12" id="KW-0325">Glycoprotein</keyword>
<keyword evidence="17" id="KW-0675">Receptor</keyword>
<dbReference type="InterPro" id="IPR011009">
    <property type="entry name" value="Kinase-like_dom_sf"/>
</dbReference>
<keyword evidence="5 15" id="KW-0732">Signal</keyword>
<dbReference type="InterPro" id="IPR000719">
    <property type="entry name" value="Prot_kinase_dom"/>
</dbReference>
<dbReference type="GO" id="GO:0005886">
    <property type="term" value="C:plasma membrane"/>
    <property type="evidence" value="ECO:0007669"/>
    <property type="project" value="TreeGrafter"/>
</dbReference>
<dbReference type="Proteomes" id="UP000516437">
    <property type="component" value="Chromosome 2"/>
</dbReference>
<dbReference type="InterPro" id="IPR013695">
    <property type="entry name" value="WAK"/>
</dbReference>
<reference evidence="17 18" key="1">
    <citation type="journal article" date="2019" name="Plant Biotechnol. J.">
        <title>The red bayberry genome and genetic basis of sex determination.</title>
        <authorList>
            <person name="Jia H.M."/>
            <person name="Jia H.J."/>
            <person name="Cai Q.L."/>
            <person name="Wang Y."/>
            <person name="Zhao H.B."/>
            <person name="Yang W.F."/>
            <person name="Wang G.Y."/>
            <person name="Li Y.H."/>
            <person name="Zhan D.L."/>
            <person name="Shen Y.T."/>
            <person name="Niu Q.F."/>
            <person name="Chang L."/>
            <person name="Qiu J."/>
            <person name="Zhao L."/>
            <person name="Xie H.B."/>
            <person name="Fu W.Y."/>
            <person name="Jin J."/>
            <person name="Li X.W."/>
            <person name="Jiao Y."/>
            <person name="Zhou C.C."/>
            <person name="Tu T."/>
            <person name="Chai C.Y."/>
            <person name="Gao J.L."/>
            <person name="Fan L.J."/>
            <person name="van de Weg E."/>
            <person name="Wang J.Y."/>
            <person name="Gao Z.S."/>
        </authorList>
    </citation>
    <scope>NUCLEOTIDE SEQUENCE [LARGE SCALE GENOMIC DNA]</scope>
    <source>
        <tissue evidence="17">Leaves</tissue>
    </source>
</reference>
<dbReference type="GO" id="GO:0007166">
    <property type="term" value="P:cell surface receptor signaling pathway"/>
    <property type="evidence" value="ECO:0007669"/>
    <property type="project" value="InterPro"/>
</dbReference>
<dbReference type="Gene3D" id="3.30.200.20">
    <property type="entry name" value="Phosphorylase Kinase, domain 1"/>
    <property type="match status" value="1"/>
</dbReference>
<accession>A0A6A1WD04</accession>
<evidence type="ECO:0000313" key="17">
    <source>
        <dbReference type="EMBL" id="KAB1223172.1"/>
    </source>
</evidence>
<keyword evidence="11" id="KW-1015">Disulfide bond</keyword>
<evidence type="ECO:0000256" key="2">
    <source>
        <dbReference type="ARBA" id="ARBA00022527"/>
    </source>
</evidence>